<sequence length="167" mass="19599">MAMVWGGLWEQTELFAKASKEEIQQAEFYLDKYKMMCLFMEDFENHQKEMAQVAVDGEVARRIDQEDLHADKTANAVILQEKQQWVYSQYKIFTALIERAHKQILDPEEREAIDIRFIKGFSRKETILFMRKGVAASTVDRRIEAGIKSIANSLKLTGFYDYIKQQF</sequence>
<evidence type="ECO:0000313" key="1">
    <source>
        <dbReference type="EMBL" id="NUU74003.1"/>
    </source>
</evidence>
<reference evidence="1 2" key="1">
    <citation type="submission" date="2020-05" db="EMBL/GenBank/DDBJ databases">
        <title>Genome Sequencing of Type Strains.</title>
        <authorList>
            <person name="Lemaire J.F."/>
            <person name="Inderbitzin P."/>
            <person name="Gregorio O.A."/>
            <person name="Collins S.B."/>
            <person name="Wespe N."/>
            <person name="Knight-Connoni V."/>
        </authorList>
    </citation>
    <scope>NUCLEOTIDE SEQUENCE [LARGE SCALE GENOMIC DNA]</scope>
    <source>
        <strain evidence="1 2">LMG 21957</strain>
    </source>
</reference>
<dbReference type="Proteomes" id="UP000526125">
    <property type="component" value="Unassembled WGS sequence"/>
</dbReference>
<organism evidence="1 2">
    <name type="scientific">Paenibacillus xylanilyticus</name>
    <dbReference type="NCBI Taxonomy" id="248903"/>
    <lineage>
        <taxon>Bacteria</taxon>
        <taxon>Bacillati</taxon>
        <taxon>Bacillota</taxon>
        <taxon>Bacilli</taxon>
        <taxon>Bacillales</taxon>
        <taxon>Paenibacillaceae</taxon>
        <taxon>Paenibacillus</taxon>
    </lineage>
</organism>
<keyword evidence="2" id="KW-1185">Reference proteome</keyword>
<gene>
    <name evidence="1" type="ORF">HP552_01740</name>
</gene>
<evidence type="ECO:0000313" key="2">
    <source>
        <dbReference type="Proteomes" id="UP000526125"/>
    </source>
</evidence>
<proteinExistence type="predicted"/>
<comment type="caution">
    <text evidence="1">The sequence shown here is derived from an EMBL/GenBank/DDBJ whole genome shotgun (WGS) entry which is preliminary data.</text>
</comment>
<dbReference type="EMBL" id="JABMCB010000121">
    <property type="protein sequence ID" value="NUU74003.1"/>
    <property type="molecule type" value="Genomic_DNA"/>
</dbReference>
<name>A0A7Y6ETQ4_9BACL</name>
<dbReference type="AlphaFoldDB" id="A0A7Y6ETQ4"/>
<accession>A0A7Y6ETQ4</accession>
<protein>
    <submittedName>
        <fullName evidence="1">Uncharacterized protein</fullName>
    </submittedName>
</protein>
<dbReference type="RefSeq" id="WP_175393987.1">
    <property type="nucleotide sequence ID" value="NZ_JABMCB010000121.1"/>
</dbReference>